<dbReference type="Pfam" id="PF01724">
    <property type="entry name" value="DUF29"/>
    <property type="match status" value="1"/>
</dbReference>
<proteinExistence type="predicted"/>
<dbReference type="PANTHER" id="PTHR34235">
    <property type="entry name" value="SLR1203 PROTEIN-RELATED"/>
    <property type="match status" value="1"/>
</dbReference>
<dbReference type="EMBL" id="CP159837">
    <property type="protein sequence ID" value="XCM35405.1"/>
    <property type="molecule type" value="Genomic_DNA"/>
</dbReference>
<sequence length="161" mass="19265">MNSKTVSQYEQDFYGWTQWQVEVLAKRQVSELDWQNLQEELEALGRQEYRELVSRLTVLLGHLLKWEYQPENRSRSLFLTIREQRRAINRHFYRNPSLKSRIFDALEDGFEAGVDLALRETNLPLKTFPEKCPYKFEDAMAHPRRFAIADSFLCDTSQDWE</sequence>
<dbReference type="AlphaFoldDB" id="A0AAU8J8F4"/>
<reference evidence="1" key="1">
    <citation type="submission" date="2024-07" db="EMBL/GenBank/DDBJ databases">
        <authorList>
            <person name="Kim Y.J."/>
            <person name="Jeong J.Y."/>
        </authorList>
    </citation>
    <scope>NUCLEOTIDE SEQUENCE</scope>
    <source>
        <strain evidence="1">GIHE-MW2</strain>
    </source>
</reference>
<organism evidence="1">
    <name type="scientific">Planktothricoides raciborskii GIHE-MW2</name>
    <dbReference type="NCBI Taxonomy" id="2792601"/>
    <lineage>
        <taxon>Bacteria</taxon>
        <taxon>Bacillati</taxon>
        <taxon>Cyanobacteriota</taxon>
        <taxon>Cyanophyceae</taxon>
        <taxon>Oscillatoriophycideae</taxon>
        <taxon>Oscillatoriales</taxon>
        <taxon>Oscillatoriaceae</taxon>
        <taxon>Planktothricoides</taxon>
    </lineage>
</organism>
<accession>A0AAU8J8F4</accession>
<dbReference type="RefSeq" id="WP_054465793.1">
    <property type="nucleotide sequence ID" value="NZ_CP159837.1"/>
</dbReference>
<gene>
    <name evidence="1" type="ORF">ABWT76_004081</name>
</gene>
<protein>
    <submittedName>
        <fullName evidence="1">DUF29 domain-containing protein</fullName>
    </submittedName>
</protein>
<dbReference type="InterPro" id="IPR002636">
    <property type="entry name" value="DUF29"/>
</dbReference>
<dbReference type="Gene3D" id="1.20.1220.20">
    <property type="entry name" value="Uncharcterised protein PF01724"/>
    <property type="match status" value="1"/>
</dbReference>
<evidence type="ECO:0000313" key="1">
    <source>
        <dbReference type="EMBL" id="XCM35405.1"/>
    </source>
</evidence>
<name>A0AAU8J8F4_9CYAN</name>